<feature type="domain" description="ATPase" evidence="1">
    <location>
        <begin position="6"/>
        <end position="212"/>
    </location>
</feature>
<dbReference type="InterPro" id="IPR011579">
    <property type="entry name" value="ATPase_dom"/>
</dbReference>
<reference evidence="3 4" key="1">
    <citation type="journal article" date="2014" name="Genome Announc.">
        <title>The Genome Sequence of Bifidobacterium moukalabense DSM 27321 Highlights the Close Phylogenetic Relatedness with the Bifidobacterium dentium Taxon.</title>
        <authorList>
            <person name="Lugli G.A."/>
            <person name="Duranti S."/>
            <person name="Milani C."/>
            <person name="Turroni F."/>
            <person name="Viappiani A."/>
            <person name="Mangifesta M."/>
            <person name="van Sinderen D."/>
            <person name="Ventura M."/>
        </authorList>
    </citation>
    <scope>NUCLEOTIDE SEQUENCE [LARGE SCALE GENOMIC DNA]</scope>
    <source>
        <strain evidence="3 4">DSM 27321</strain>
    </source>
</reference>
<dbReference type="EMBL" id="AZMV01000010">
    <property type="protein sequence ID" value="ETY70396.1"/>
    <property type="molecule type" value="Genomic_DNA"/>
</dbReference>
<dbReference type="Gene3D" id="3.40.50.300">
    <property type="entry name" value="P-loop containing nucleotide triphosphate hydrolases"/>
    <property type="match status" value="1"/>
</dbReference>
<dbReference type="PANTHER" id="PTHR34704">
    <property type="entry name" value="ATPASE"/>
    <property type="match status" value="1"/>
</dbReference>
<dbReference type="PANTHER" id="PTHR34704:SF2">
    <property type="entry name" value="ATPASE"/>
    <property type="match status" value="1"/>
</dbReference>
<dbReference type="AlphaFoldDB" id="W4N7B2"/>
<dbReference type="eggNOG" id="COG1672">
    <property type="taxonomic scope" value="Bacteria"/>
</dbReference>
<evidence type="ECO:0000313" key="4">
    <source>
        <dbReference type="Proteomes" id="UP000019155"/>
    </source>
</evidence>
<evidence type="ECO:0000259" key="2">
    <source>
        <dbReference type="Pfam" id="PF03008"/>
    </source>
</evidence>
<protein>
    <submittedName>
        <fullName evidence="3">ATPase</fullName>
    </submittedName>
</protein>
<evidence type="ECO:0000259" key="1">
    <source>
        <dbReference type="Pfam" id="PF01637"/>
    </source>
</evidence>
<dbReference type="CDD" id="cd00882">
    <property type="entry name" value="Ras_like_GTPase"/>
    <property type="match status" value="1"/>
</dbReference>
<comment type="caution">
    <text evidence="3">The sequence shown here is derived from an EMBL/GenBank/DDBJ whole genome shotgun (WGS) entry which is preliminary data.</text>
</comment>
<name>W4N7B2_9BIFI</name>
<sequence length="488" mass="55296">MATVQFVGRTDELKALEGLYAKDRFQLAVIYGRRRVGKTALISRFCEGKRALMFTAREQSDTENLRDFSQIVYSFFNFPQTTGIFGNWQDALDFVAHQAKLDRTQPFVFVFDEFPYAAQSQKSLPSTLQIAIDHQFADTNVTMILCGSNEGFMESEVLGSKSPLYGRRNAQIQLQPFDLFDAVQLMPGNASWEDRINYYAALGGTPYYLLQLNDGDTYAQNLERLCYTTSGILYSEPEMLMRQELREPAMYNSLLNAIGAGRNTPTLIGDQVGIERTSVSGYLRTLESLGIVERKVPFGQNPSTSKKGLWRFKDPFFAYWYRFVGPTTGLIERGLSRSAATHGTQGGAFTTFVGQQFEEMCMQWIVRQCRAGRMDFLPTEIGKWWGNDPVAREQTDIDIVMADSINERMLLGECKWRNSVNETEAIATLKARAGLVKSHYAKRFMLFTKHPVNATLRDQADGDESLMLVDAEHMFFGFLQPAVTFSSR</sequence>
<dbReference type="GO" id="GO:0005524">
    <property type="term" value="F:ATP binding"/>
    <property type="evidence" value="ECO:0007669"/>
    <property type="project" value="InterPro"/>
</dbReference>
<gene>
    <name evidence="3" type="ORF">BMOU_2118</name>
</gene>
<dbReference type="PATRIC" id="fig|1435051.3.peg.2107"/>
<dbReference type="Proteomes" id="UP000019155">
    <property type="component" value="Unassembled WGS sequence"/>
</dbReference>
<dbReference type="InterPro" id="IPR004256">
    <property type="entry name" value="DUF234"/>
</dbReference>
<dbReference type="InterPro" id="IPR027417">
    <property type="entry name" value="P-loop_NTPase"/>
</dbReference>
<accession>W4N7B2</accession>
<dbReference type="Pfam" id="PF03008">
    <property type="entry name" value="DUF234"/>
    <property type="match status" value="1"/>
</dbReference>
<proteinExistence type="predicted"/>
<feature type="domain" description="DUF234" evidence="2">
    <location>
        <begin position="320"/>
        <end position="425"/>
    </location>
</feature>
<keyword evidence="4" id="KW-1185">Reference proteome</keyword>
<organism evidence="3 4">
    <name type="scientific">Bifidobacterium moukalabense DSM 27321</name>
    <dbReference type="NCBI Taxonomy" id="1435051"/>
    <lineage>
        <taxon>Bacteria</taxon>
        <taxon>Bacillati</taxon>
        <taxon>Actinomycetota</taxon>
        <taxon>Actinomycetes</taxon>
        <taxon>Bifidobacteriales</taxon>
        <taxon>Bifidobacteriaceae</taxon>
        <taxon>Bifidobacterium</taxon>
    </lineage>
</organism>
<evidence type="ECO:0000313" key="3">
    <source>
        <dbReference type="EMBL" id="ETY70396.1"/>
    </source>
</evidence>
<dbReference type="Pfam" id="PF01637">
    <property type="entry name" value="ATPase_2"/>
    <property type="match status" value="1"/>
</dbReference>
<dbReference type="SUPFAM" id="SSF52540">
    <property type="entry name" value="P-loop containing nucleoside triphosphate hydrolases"/>
    <property type="match status" value="1"/>
</dbReference>